<reference evidence="2" key="2">
    <citation type="submission" date="2020-09" db="EMBL/GenBank/DDBJ databases">
        <authorList>
            <person name="Sun Q."/>
            <person name="Zhou Y."/>
        </authorList>
    </citation>
    <scope>NUCLEOTIDE SEQUENCE</scope>
    <source>
        <strain evidence="2">CGMCC 4.7110</strain>
    </source>
</reference>
<protein>
    <submittedName>
        <fullName evidence="2">Uncharacterized protein</fullName>
    </submittedName>
</protein>
<evidence type="ECO:0000313" key="2">
    <source>
        <dbReference type="EMBL" id="GGN32787.1"/>
    </source>
</evidence>
<dbReference type="AlphaFoldDB" id="A0A918CV99"/>
<reference evidence="2" key="1">
    <citation type="journal article" date="2014" name="Int. J. Syst. Evol. Microbiol.">
        <title>Complete genome sequence of Corynebacterium casei LMG S-19264T (=DSM 44701T), isolated from a smear-ripened cheese.</title>
        <authorList>
            <consortium name="US DOE Joint Genome Institute (JGI-PGF)"/>
            <person name="Walter F."/>
            <person name="Albersmeier A."/>
            <person name="Kalinowski J."/>
            <person name="Ruckert C."/>
        </authorList>
    </citation>
    <scope>NUCLEOTIDE SEQUENCE</scope>
    <source>
        <strain evidence="2">CGMCC 4.7110</strain>
    </source>
</reference>
<accession>A0A918CV99</accession>
<evidence type="ECO:0000313" key="3">
    <source>
        <dbReference type="Proteomes" id="UP000653411"/>
    </source>
</evidence>
<feature type="compositionally biased region" description="Low complexity" evidence="1">
    <location>
        <begin position="86"/>
        <end position="120"/>
    </location>
</feature>
<organism evidence="2 3">
    <name type="scientific">Streptomyces fuscichromogenes</name>
    <dbReference type="NCBI Taxonomy" id="1324013"/>
    <lineage>
        <taxon>Bacteria</taxon>
        <taxon>Bacillati</taxon>
        <taxon>Actinomycetota</taxon>
        <taxon>Actinomycetes</taxon>
        <taxon>Kitasatosporales</taxon>
        <taxon>Streptomycetaceae</taxon>
        <taxon>Streptomyces</taxon>
    </lineage>
</organism>
<feature type="compositionally biased region" description="Basic residues" evidence="1">
    <location>
        <begin position="9"/>
        <end position="20"/>
    </location>
</feature>
<dbReference type="Proteomes" id="UP000653411">
    <property type="component" value="Unassembled WGS sequence"/>
</dbReference>
<feature type="compositionally biased region" description="Low complexity" evidence="1">
    <location>
        <begin position="129"/>
        <end position="142"/>
    </location>
</feature>
<keyword evidence="3" id="KW-1185">Reference proteome</keyword>
<gene>
    <name evidence="2" type="ORF">GCM10011578_071850</name>
</gene>
<sequence>MTGTSAAGRRGRHRKPRPRKPLFAAGGLALAAGVLGLVRLTPDGGGVSAPGTAEAEPHLDPTADATARPANAAATVGTLLRATPSAATVPDGAGTTTAPATTAPAGAAARTAAVSPSVSPTALPGAGGTVPTTIPTAPTRPTGAPPPAADPAPAPTPTPTADQPGDGVCLPVVGLCVSPPAATAPRPGG</sequence>
<comment type="caution">
    <text evidence="2">The sequence shown here is derived from an EMBL/GenBank/DDBJ whole genome shotgun (WGS) entry which is preliminary data.</text>
</comment>
<dbReference type="RefSeq" id="WP_229713551.1">
    <property type="nucleotide sequence ID" value="NZ_BMML01000021.1"/>
</dbReference>
<proteinExistence type="predicted"/>
<evidence type="ECO:0000256" key="1">
    <source>
        <dbReference type="SAM" id="MobiDB-lite"/>
    </source>
</evidence>
<feature type="compositionally biased region" description="Low complexity" evidence="1">
    <location>
        <begin position="62"/>
        <end position="78"/>
    </location>
</feature>
<feature type="region of interest" description="Disordered" evidence="1">
    <location>
        <begin position="1"/>
        <end position="22"/>
    </location>
</feature>
<dbReference type="EMBL" id="BMML01000021">
    <property type="protein sequence ID" value="GGN32787.1"/>
    <property type="molecule type" value="Genomic_DNA"/>
</dbReference>
<feature type="region of interest" description="Disordered" evidence="1">
    <location>
        <begin position="40"/>
        <end position="189"/>
    </location>
</feature>
<name>A0A918CV99_9ACTN</name>
<feature type="compositionally biased region" description="Pro residues" evidence="1">
    <location>
        <begin position="143"/>
        <end position="158"/>
    </location>
</feature>